<feature type="region of interest" description="Disordered" evidence="1">
    <location>
        <begin position="620"/>
        <end position="741"/>
    </location>
</feature>
<feature type="compositionally biased region" description="Polar residues" evidence="1">
    <location>
        <begin position="1267"/>
        <end position="1281"/>
    </location>
</feature>
<evidence type="ECO:0000256" key="1">
    <source>
        <dbReference type="SAM" id="MobiDB-lite"/>
    </source>
</evidence>
<feature type="compositionally biased region" description="Polar residues" evidence="1">
    <location>
        <begin position="570"/>
        <end position="580"/>
    </location>
</feature>
<feature type="compositionally biased region" description="Basic and acidic residues" evidence="1">
    <location>
        <begin position="513"/>
        <end position="524"/>
    </location>
</feature>
<organism evidence="2 3">
    <name type="scientific">Heterodermia speciosa</name>
    <dbReference type="NCBI Taxonomy" id="116794"/>
    <lineage>
        <taxon>Eukaryota</taxon>
        <taxon>Fungi</taxon>
        <taxon>Dikarya</taxon>
        <taxon>Ascomycota</taxon>
        <taxon>Pezizomycotina</taxon>
        <taxon>Lecanoromycetes</taxon>
        <taxon>OSLEUM clade</taxon>
        <taxon>Lecanoromycetidae</taxon>
        <taxon>Caliciales</taxon>
        <taxon>Physciaceae</taxon>
        <taxon>Heterodermia</taxon>
    </lineage>
</organism>
<gene>
    <name evidence="2" type="ORF">HETSPECPRED_006254</name>
</gene>
<feature type="compositionally biased region" description="Low complexity" evidence="1">
    <location>
        <begin position="1538"/>
        <end position="1558"/>
    </location>
</feature>
<feature type="region of interest" description="Disordered" evidence="1">
    <location>
        <begin position="1332"/>
        <end position="1353"/>
    </location>
</feature>
<feature type="region of interest" description="Disordered" evidence="1">
    <location>
        <begin position="1181"/>
        <end position="1314"/>
    </location>
</feature>
<evidence type="ECO:0000313" key="2">
    <source>
        <dbReference type="EMBL" id="CAF9926100.1"/>
    </source>
</evidence>
<feature type="region of interest" description="Disordered" evidence="1">
    <location>
        <begin position="757"/>
        <end position="825"/>
    </location>
</feature>
<feature type="compositionally biased region" description="Polar residues" evidence="1">
    <location>
        <begin position="717"/>
        <end position="727"/>
    </location>
</feature>
<feature type="compositionally biased region" description="Basic and acidic residues" evidence="1">
    <location>
        <begin position="903"/>
        <end position="912"/>
    </location>
</feature>
<feature type="compositionally biased region" description="Basic residues" evidence="1">
    <location>
        <begin position="766"/>
        <end position="781"/>
    </location>
</feature>
<proteinExistence type="predicted"/>
<protein>
    <submittedName>
        <fullName evidence="2">Uncharacterized protein</fullName>
    </submittedName>
</protein>
<feature type="region of interest" description="Disordered" evidence="1">
    <location>
        <begin position="838"/>
        <end position="932"/>
    </location>
</feature>
<accession>A0A8H3FLQ2</accession>
<feature type="region of interest" description="Disordered" evidence="1">
    <location>
        <begin position="390"/>
        <end position="414"/>
    </location>
</feature>
<evidence type="ECO:0000313" key="3">
    <source>
        <dbReference type="Proteomes" id="UP000664521"/>
    </source>
</evidence>
<feature type="compositionally biased region" description="Low complexity" evidence="1">
    <location>
        <begin position="321"/>
        <end position="335"/>
    </location>
</feature>
<feature type="region of interest" description="Disordered" evidence="1">
    <location>
        <begin position="319"/>
        <end position="338"/>
    </location>
</feature>
<sequence length="1695" mass="187678">MDSSTVSQQSTAVSRFAEFLRQARNGTADINIPKDLSEAFGPVFNDRKIVEEVNVQAVISAIDSDDATLCKRLDVKCLSIMCGILRLSAECSSQLRGYCMLAEFLHQDLNPEHPPDQDTEKKKRLLGLKNIIPAFNKFLDNSRSDQARRAFGFFASTLLTGNPSNRKVMADGCPEEKWRALGKIILTQESEMTKLLAGSIIREMLSYGLPEDKLWPVNDTPATIASKFPREPSHTSQWIWDFHSYLEHECPQDRVGDQREVAVFAHVIKLPDLIFEMEDESAILVTVNKTLSVLVPANLSRSATYLDIPFDRISKIKMSKSDSQSQRRSQHSQSQTTTPCCMDIELKDSSGWSHLMNHKARRASSIGIVFDYMPDAIAVNEALAARQAVSHDDNVSPSQLQYGPLSPVTESSTDRQNRLFTSEQAASMRVLQAIEADAITCPGDDEAHGNIAISRVESNMGTPQRDRNTVLDSAHIPPQVEVNQNPDGDTNSVTAELEILPPSRNVNSTHPPTARDPHTQEKSQVHIGDSQQGSESDLPNDSSPQGPKLKHLRNIVNPPVLKEQNDVHQIKTTKGNNKGLSRTLRDQNGLLANAEHVQSHVGDSPGAYTETYLKQASVTGGAYTARDRPQTQGASKARNNIVNSEIPGQRGSDFQKPEHNKVYGSVGNLDQGGKKSRAFTAPEASMVAQPNNDGLHRKRKVPVNTSNTSRPRPKPQIQWTQVLQRPSGSKVKKTKNANDEEEQVDWFKDIVVSDDELASTTPTRNRTARKPEPKKRKTARARNKEVVVKKSATSRSGPQKPRRAAAVKADMKIRGLSDPLNTGPSLVKKTLVKNTADIESASETAPSSGVKPDGKPDVSVKISNKAKKTALRLEKDLSRQPPNVRAPATSISSPTPPESSPSPDHRQSRKSDPLPAHGVMKLTNPPMSNGDVSLPVKRTELAQDGLVEPDAVLLDAMLTGIHEVDKNQSMVEIATEQYAMIDSPGYSEESPLYEKRHPHTKSDRTFLRPQARNTVATLRKPKAIMSDTIEETSPLPAPSELKSHIINSRQPEKNRGGFSGVHVDNPWLLNDKSKLSYLKPRFSNDIDQSVPAFSEHLLSPSVAQNLNHLVTKDEAKKHSTKSERGFTARKLEAALSPLISLQMEDHDVEARSVLQVAHNGKMFGETGKEVRSIGINVEHQAPNDSTVKATEKRRIGEEDPRQVKKSRVTGWQPQQDRDAARAEIRTPKNNVPELRRKPVVVHFETSGPKYERTQPPRKSKVPAELTMPQSKQDQHSNVIQSNKRKPLDTANDDPWTMDDLPDRKRRKGGHTKMQPISRDITDALAVNPAISSSTRQVHRHGSQSSRVNEQGSPMPTVYSRKMNLAIPKVIAPTTKIPKFLSDISGNRGYYNFDDDAPQTPEPRVLAARQDTLAPIGKMKAVAGRNTKHRPSSPNAPSSIIADMTAHRMQPSGQFVGIQSNDVVVPQKPQDPFVETAHNRPASKFIEILRKSSNEQKIAEDVNDNGHHKDRNIATHLGGNDPDKTLIEGNLSDAEEESSTTSTSSSGSSGSRSQSQADAEPSDNGSGSDAAWKKALRDDQWDIFEKLKEISHVVTRDLVDRETAIKDMIKDYRQQGDWIIDRFEEDRQRELAIRRAERNKANAALLDTFRSVEEDCAKRVSEAERNMVEIRSSLQARQARANASIQALQALFSDSE</sequence>
<feature type="region of interest" description="Disordered" evidence="1">
    <location>
        <begin position="1500"/>
        <end position="1569"/>
    </location>
</feature>
<dbReference type="OrthoDB" id="5374844at2759"/>
<feature type="compositionally biased region" description="Polar residues" evidence="1">
    <location>
        <begin position="1342"/>
        <end position="1353"/>
    </location>
</feature>
<comment type="caution">
    <text evidence="2">The sequence shown here is derived from an EMBL/GenBank/DDBJ whole genome shotgun (WGS) entry which is preliminary data.</text>
</comment>
<feature type="compositionally biased region" description="Polar residues" evidence="1">
    <location>
        <begin position="481"/>
        <end position="494"/>
    </location>
</feature>
<keyword evidence="3" id="KW-1185">Reference proteome</keyword>
<feature type="compositionally biased region" description="Polar residues" evidence="1">
    <location>
        <begin position="529"/>
        <end position="545"/>
    </location>
</feature>
<dbReference type="EMBL" id="CAJPDS010000040">
    <property type="protein sequence ID" value="CAF9926100.1"/>
    <property type="molecule type" value="Genomic_DNA"/>
</dbReference>
<feature type="compositionally biased region" description="Basic and acidic residues" evidence="1">
    <location>
        <begin position="1500"/>
        <end position="1512"/>
    </location>
</feature>
<reference evidence="2" key="1">
    <citation type="submission" date="2021-03" db="EMBL/GenBank/DDBJ databases">
        <authorList>
            <person name="Tagirdzhanova G."/>
        </authorList>
    </citation>
    <scope>NUCLEOTIDE SEQUENCE</scope>
</reference>
<feature type="compositionally biased region" description="Basic and acidic residues" evidence="1">
    <location>
        <begin position="1215"/>
        <end position="1226"/>
    </location>
</feature>
<feature type="compositionally biased region" description="Polar residues" evidence="1">
    <location>
        <begin position="630"/>
        <end position="643"/>
    </location>
</feature>
<feature type="compositionally biased region" description="Basic and acidic residues" evidence="1">
    <location>
        <begin position="1189"/>
        <end position="1202"/>
    </location>
</feature>
<name>A0A8H3FLQ2_9LECA</name>
<dbReference type="Proteomes" id="UP000664521">
    <property type="component" value="Unassembled WGS sequence"/>
</dbReference>
<feature type="region of interest" description="Disordered" evidence="1">
    <location>
        <begin position="455"/>
        <end position="582"/>
    </location>
</feature>